<dbReference type="Proteomes" id="UP000014760">
    <property type="component" value="Unassembled WGS sequence"/>
</dbReference>
<evidence type="ECO:0000256" key="4">
    <source>
        <dbReference type="RuleBase" id="RU000304"/>
    </source>
</evidence>
<dbReference type="PANTHER" id="PTHR24348:SF73">
    <property type="entry name" value="SI:CH211-63O20.7"/>
    <property type="match status" value="1"/>
</dbReference>
<dbReference type="EMBL" id="AMQN01013104">
    <property type="status" value="NOT_ANNOTATED_CDS"/>
    <property type="molecule type" value="Genomic_DNA"/>
</dbReference>
<feature type="binding site" evidence="3">
    <location>
        <position position="29"/>
    </location>
    <ligand>
        <name>ATP</name>
        <dbReference type="ChEBI" id="CHEBI:30616"/>
    </ligand>
</feature>
<accession>R7THG4</accession>
<organism evidence="6">
    <name type="scientific">Capitella teleta</name>
    <name type="common">Polychaete worm</name>
    <dbReference type="NCBI Taxonomy" id="283909"/>
    <lineage>
        <taxon>Eukaryota</taxon>
        <taxon>Metazoa</taxon>
        <taxon>Spiralia</taxon>
        <taxon>Lophotrochozoa</taxon>
        <taxon>Annelida</taxon>
        <taxon>Polychaeta</taxon>
        <taxon>Sedentaria</taxon>
        <taxon>Scolecida</taxon>
        <taxon>Capitellidae</taxon>
        <taxon>Capitella</taxon>
    </lineage>
</organism>
<name>R7THG4_CAPTE</name>
<keyword evidence="4" id="KW-0418">Kinase</keyword>
<dbReference type="STRING" id="283909.R7THG4"/>
<sequence length="200" mass="22886">EIDRSLGRGAFGEVFRGYKLQRKYRVAAKQVKLPDKSSQGKQMILDEIQSLRMLSGHENIITLYECFFDDVSTWLVMDFCDLGDMDSFFQTYKPNLTTCMKLACMCACAVSYMHNQSEPIVHRDIKPANILLKSNRHGEVIVKMTDFGLAKIIEHTTLSTQYMQTFCGTMAFMAPEIILQQKYTRSVDVFSLGLVYLSML</sequence>
<dbReference type="GO" id="GO:0034045">
    <property type="term" value="C:phagophore assembly site membrane"/>
    <property type="evidence" value="ECO:0007669"/>
    <property type="project" value="TreeGrafter"/>
</dbReference>
<comment type="similarity">
    <text evidence="4">Belongs to the protein kinase superfamily.</text>
</comment>
<feature type="non-terminal residue" evidence="6">
    <location>
        <position position="200"/>
    </location>
</feature>
<evidence type="ECO:0000313" key="7">
    <source>
        <dbReference type="EnsemblMetazoa" id="CapteP54918"/>
    </source>
</evidence>
<dbReference type="OrthoDB" id="6088008at2759"/>
<keyword evidence="4" id="KW-0808">Transferase</keyword>
<evidence type="ECO:0000256" key="3">
    <source>
        <dbReference type="PROSITE-ProRule" id="PRU10141"/>
    </source>
</evidence>
<dbReference type="GO" id="GO:0048675">
    <property type="term" value="P:axon extension"/>
    <property type="evidence" value="ECO:0007669"/>
    <property type="project" value="TreeGrafter"/>
</dbReference>
<dbReference type="InterPro" id="IPR045269">
    <property type="entry name" value="Atg1-like"/>
</dbReference>
<keyword evidence="2 3" id="KW-0067">ATP-binding</keyword>
<dbReference type="HOGENOM" id="CLU_000288_63_0_1"/>
<dbReference type="GO" id="GO:0042594">
    <property type="term" value="P:response to starvation"/>
    <property type="evidence" value="ECO:0007669"/>
    <property type="project" value="TreeGrafter"/>
</dbReference>
<dbReference type="GO" id="GO:0004674">
    <property type="term" value="F:protein serine/threonine kinase activity"/>
    <property type="evidence" value="ECO:0007669"/>
    <property type="project" value="UniProtKB-KW"/>
</dbReference>
<evidence type="ECO:0000256" key="2">
    <source>
        <dbReference type="ARBA" id="ARBA00022840"/>
    </source>
</evidence>
<reference evidence="7" key="3">
    <citation type="submission" date="2015-06" db="UniProtKB">
        <authorList>
            <consortium name="EnsemblMetazoa"/>
        </authorList>
    </citation>
    <scope>IDENTIFICATION</scope>
</reference>
<dbReference type="InterPro" id="IPR011009">
    <property type="entry name" value="Kinase-like_dom_sf"/>
</dbReference>
<feature type="domain" description="Protein kinase" evidence="5">
    <location>
        <begin position="1"/>
        <end position="200"/>
    </location>
</feature>
<dbReference type="InterPro" id="IPR017441">
    <property type="entry name" value="Protein_kinase_ATP_BS"/>
</dbReference>
<dbReference type="GO" id="GO:0005776">
    <property type="term" value="C:autophagosome"/>
    <property type="evidence" value="ECO:0007669"/>
    <property type="project" value="TreeGrafter"/>
</dbReference>
<proteinExistence type="inferred from homology"/>
<dbReference type="GO" id="GO:0061709">
    <property type="term" value="P:reticulophagy"/>
    <property type="evidence" value="ECO:0007669"/>
    <property type="project" value="TreeGrafter"/>
</dbReference>
<dbReference type="GO" id="GO:0005829">
    <property type="term" value="C:cytosol"/>
    <property type="evidence" value="ECO:0007669"/>
    <property type="project" value="TreeGrafter"/>
</dbReference>
<reference evidence="6 8" key="2">
    <citation type="journal article" date="2013" name="Nature">
        <title>Insights into bilaterian evolution from three spiralian genomes.</title>
        <authorList>
            <person name="Simakov O."/>
            <person name="Marletaz F."/>
            <person name="Cho S.J."/>
            <person name="Edsinger-Gonzales E."/>
            <person name="Havlak P."/>
            <person name="Hellsten U."/>
            <person name="Kuo D.H."/>
            <person name="Larsson T."/>
            <person name="Lv J."/>
            <person name="Arendt D."/>
            <person name="Savage R."/>
            <person name="Osoegawa K."/>
            <person name="de Jong P."/>
            <person name="Grimwood J."/>
            <person name="Chapman J.A."/>
            <person name="Shapiro H."/>
            <person name="Aerts A."/>
            <person name="Otillar R.P."/>
            <person name="Terry A.Y."/>
            <person name="Boore J.L."/>
            <person name="Grigoriev I.V."/>
            <person name="Lindberg D.R."/>
            <person name="Seaver E.C."/>
            <person name="Weisblat D.A."/>
            <person name="Putnam N.H."/>
            <person name="Rokhsar D.S."/>
        </authorList>
    </citation>
    <scope>NUCLEOTIDE SEQUENCE</scope>
    <source>
        <strain evidence="6 8">I ESC-2004</strain>
    </source>
</reference>
<dbReference type="InterPro" id="IPR008271">
    <property type="entry name" value="Ser/Thr_kinase_AS"/>
</dbReference>
<dbReference type="PROSITE" id="PS00108">
    <property type="entry name" value="PROTEIN_KINASE_ST"/>
    <property type="match status" value="1"/>
</dbReference>
<feature type="non-terminal residue" evidence="6">
    <location>
        <position position="1"/>
    </location>
</feature>
<dbReference type="Pfam" id="PF00069">
    <property type="entry name" value="Pkinase"/>
    <property type="match status" value="1"/>
</dbReference>
<reference evidence="8" key="1">
    <citation type="submission" date="2012-12" db="EMBL/GenBank/DDBJ databases">
        <authorList>
            <person name="Hellsten U."/>
            <person name="Grimwood J."/>
            <person name="Chapman J.A."/>
            <person name="Shapiro H."/>
            <person name="Aerts A."/>
            <person name="Otillar R.P."/>
            <person name="Terry A.Y."/>
            <person name="Boore J.L."/>
            <person name="Simakov O."/>
            <person name="Marletaz F."/>
            <person name="Cho S.-J."/>
            <person name="Edsinger-Gonzales E."/>
            <person name="Havlak P."/>
            <person name="Kuo D.-H."/>
            <person name="Larsson T."/>
            <person name="Lv J."/>
            <person name="Arendt D."/>
            <person name="Savage R."/>
            <person name="Osoegawa K."/>
            <person name="de Jong P."/>
            <person name="Lindberg D.R."/>
            <person name="Seaver E.C."/>
            <person name="Weisblat D.A."/>
            <person name="Putnam N.H."/>
            <person name="Grigoriev I.V."/>
            <person name="Rokhsar D.S."/>
        </authorList>
    </citation>
    <scope>NUCLEOTIDE SEQUENCE</scope>
    <source>
        <strain evidence="8">I ESC-2004</strain>
    </source>
</reference>
<dbReference type="PROSITE" id="PS00107">
    <property type="entry name" value="PROTEIN_KINASE_ATP"/>
    <property type="match status" value="1"/>
</dbReference>
<dbReference type="CDD" id="cd00180">
    <property type="entry name" value="PKc"/>
    <property type="match status" value="1"/>
</dbReference>
<dbReference type="PROSITE" id="PS50011">
    <property type="entry name" value="PROTEIN_KINASE_DOM"/>
    <property type="match status" value="1"/>
</dbReference>
<evidence type="ECO:0000313" key="8">
    <source>
        <dbReference type="Proteomes" id="UP000014760"/>
    </source>
</evidence>
<gene>
    <name evidence="6" type="ORF">CAPTEDRAFT_54918</name>
</gene>
<dbReference type="SMART" id="SM00220">
    <property type="entry name" value="S_TKc"/>
    <property type="match status" value="1"/>
</dbReference>
<dbReference type="EMBL" id="KB309962">
    <property type="protein sequence ID" value="ELT92882.1"/>
    <property type="molecule type" value="Genomic_DNA"/>
</dbReference>
<keyword evidence="4" id="KW-0723">Serine/threonine-protein kinase</keyword>
<dbReference type="InterPro" id="IPR000719">
    <property type="entry name" value="Prot_kinase_dom"/>
</dbReference>
<dbReference type="GO" id="GO:0000422">
    <property type="term" value="P:autophagy of mitochondrion"/>
    <property type="evidence" value="ECO:0007669"/>
    <property type="project" value="TreeGrafter"/>
</dbReference>
<evidence type="ECO:0000259" key="5">
    <source>
        <dbReference type="PROSITE" id="PS50011"/>
    </source>
</evidence>
<dbReference type="PANTHER" id="PTHR24348">
    <property type="entry name" value="SERINE/THREONINE-PROTEIN KINASE UNC-51-RELATED"/>
    <property type="match status" value="1"/>
</dbReference>
<protein>
    <recommendedName>
        <fullName evidence="5">Protein kinase domain-containing protein</fullName>
    </recommendedName>
</protein>
<evidence type="ECO:0000313" key="6">
    <source>
        <dbReference type="EMBL" id="ELT92882.1"/>
    </source>
</evidence>
<dbReference type="GO" id="GO:0000045">
    <property type="term" value="P:autophagosome assembly"/>
    <property type="evidence" value="ECO:0007669"/>
    <property type="project" value="TreeGrafter"/>
</dbReference>
<dbReference type="GO" id="GO:0005524">
    <property type="term" value="F:ATP binding"/>
    <property type="evidence" value="ECO:0007669"/>
    <property type="project" value="UniProtKB-UniRule"/>
</dbReference>
<dbReference type="GO" id="GO:0034727">
    <property type="term" value="P:piecemeal microautophagy of the nucleus"/>
    <property type="evidence" value="ECO:0007669"/>
    <property type="project" value="TreeGrafter"/>
</dbReference>
<dbReference type="Gene3D" id="1.10.510.10">
    <property type="entry name" value="Transferase(Phosphotransferase) domain 1"/>
    <property type="match status" value="1"/>
</dbReference>
<dbReference type="GO" id="GO:0010508">
    <property type="term" value="P:positive regulation of autophagy"/>
    <property type="evidence" value="ECO:0007669"/>
    <property type="project" value="TreeGrafter"/>
</dbReference>
<keyword evidence="8" id="KW-1185">Reference proteome</keyword>
<dbReference type="OMA" id="VMAYAEC"/>
<keyword evidence="1 3" id="KW-0547">Nucleotide-binding</keyword>
<evidence type="ECO:0000256" key="1">
    <source>
        <dbReference type="ARBA" id="ARBA00022741"/>
    </source>
</evidence>
<dbReference type="AlphaFoldDB" id="R7THG4"/>
<dbReference type="SUPFAM" id="SSF56112">
    <property type="entry name" value="Protein kinase-like (PK-like)"/>
    <property type="match status" value="1"/>
</dbReference>
<dbReference type="EnsemblMetazoa" id="CapteT54918">
    <property type="protein sequence ID" value="CapteP54918"/>
    <property type="gene ID" value="CapteG54918"/>
</dbReference>